<protein>
    <submittedName>
        <fullName evidence="1">Uncharacterized protein</fullName>
    </submittedName>
</protein>
<comment type="caution">
    <text evidence="1">The sequence shown here is derived from an EMBL/GenBank/DDBJ whole genome shotgun (WGS) entry which is preliminary data.</text>
</comment>
<evidence type="ECO:0000313" key="1">
    <source>
        <dbReference type="EMBL" id="MDP9803634.1"/>
    </source>
</evidence>
<organism evidence="1 2">
    <name type="scientific">Acinetobacter calcoaceticus</name>
    <dbReference type="NCBI Taxonomy" id="471"/>
    <lineage>
        <taxon>Bacteria</taxon>
        <taxon>Pseudomonadati</taxon>
        <taxon>Pseudomonadota</taxon>
        <taxon>Gammaproteobacteria</taxon>
        <taxon>Moraxellales</taxon>
        <taxon>Moraxellaceae</taxon>
        <taxon>Acinetobacter</taxon>
        <taxon>Acinetobacter calcoaceticus/baumannii complex</taxon>
    </lineage>
</organism>
<dbReference type="AlphaFoldDB" id="A0ABD5AMD4"/>
<proteinExistence type="predicted"/>
<name>A0ABD5AMD4_ACICA</name>
<dbReference type="EMBL" id="JAUSQP010000002">
    <property type="protein sequence ID" value="MDP9803634.1"/>
    <property type="molecule type" value="Genomic_DNA"/>
</dbReference>
<accession>A0ABD5AMD4</accession>
<sequence>MINLHEISFSVLTIIILFIQNKLKGKTDFTIWTYLKVKTDVQNIGFL</sequence>
<reference evidence="1 2" key="1">
    <citation type="submission" date="2023-07" db="EMBL/GenBank/DDBJ databases">
        <title>Sorghum-associated microbial communities from plants grown in Nebraska, USA.</title>
        <authorList>
            <person name="Schachtman D."/>
        </authorList>
    </citation>
    <scope>NUCLEOTIDE SEQUENCE [LARGE SCALE GENOMIC DNA]</scope>
    <source>
        <strain evidence="1 2">CC146</strain>
    </source>
</reference>
<gene>
    <name evidence="1" type="ORF">J2771_001893</name>
</gene>
<dbReference type="Proteomes" id="UP001240164">
    <property type="component" value="Unassembled WGS sequence"/>
</dbReference>
<evidence type="ECO:0000313" key="2">
    <source>
        <dbReference type="Proteomes" id="UP001240164"/>
    </source>
</evidence>